<accession>F0WF02</accession>
<name>F0WF02_9STRA</name>
<dbReference type="SUPFAM" id="SSF48371">
    <property type="entry name" value="ARM repeat"/>
    <property type="match status" value="1"/>
</dbReference>
<protein>
    <submittedName>
        <fullName evidence="1">AlNc14C79G5200 protein</fullName>
    </submittedName>
</protein>
<dbReference type="AlphaFoldDB" id="F0WF02"/>
<dbReference type="EMBL" id="FR824124">
    <property type="protein sequence ID" value="CCA19784.1"/>
    <property type="molecule type" value="Genomic_DNA"/>
</dbReference>
<proteinExistence type="predicted"/>
<reference evidence="1" key="1">
    <citation type="journal article" date="2011" name="PLoS Biol.">
        <title>Gene gain and loss during evolution of obligate parasitism in the white rust pathogen of Arabidopsis thaliana.</title>
        <authorList>
            <person name="Kemen E."/>
            <person name="Gardiner A."/>
            <person name="Schultz-Larsen T."/>
            <person name="Kemen A.C."/>
            <person name="Balmuth A.L."/>
            <person name="Robert-Seilaniantz A."/>
            <person name="Bailey K."/>
            <person name="Holub E."/>
            <person name="Studholme D.J."/>
            <person name="Maclean D."/>
            <person name="Jones J.D."/>
        </authorList>
    </citation>
    <scope>NUCLEOTIDE SEQUENCE</scope>
</reference>
<organism evidence="1">
    <name type="scientific">Albugo laibachii Nc14</name>
    <dbReference type="NCBI Taxonomy" id="890382"/>
    <lineage>
        <taxon>Eukaryota</taxon>
        <taxon>Sar</taxon>
        <taxon>Stramenopiles</taxon>
        <taxon>Oomycota</taxon>
        <taxon>Peronosporomycetes</taxon>
        <taxon>Albuginales</taxon>
        <taxon>Albuginaceae</taxon>
        <taxon>Albugo</taxon>
    </lineage>
</organism>
<dbReference type="InterPro" id="IPR016024">
    <property type="entry name" value="ARM-type_fold"/>
</dbReference>
<evidence type="ECO:0000313" key="1">
    <source>
        <dbReference type="EMBL" id="CCA19784.1"/>
    </source>
</evidence>
<gene>
    <name evidence="1" type="primary">AlNc14C79G5200</name>
    <name evidence="1" type="ORF">ALNC14_059270</name>
</gene>
<reference evidence="1" key="2">
    <citation type="submission" date="2011-02" db="EMBL/GenBank/DDBJ databases">
        <authorList>
            <person name="MacLean D."/>
        </authorList>
    </citation>
    <scope>NUCLEOTIDE SEQUENCE</scope>
</reference>
<dbReference type="InterPro" id="IPR011989">
    <property type="entry name" value="ARM-like"/>
</dbReference>
<dbReference type="Gene3D" id="1.25.10.10">
    <property type="entry name" value="Leucine-rich Repeat Variant"/>
    <property type="match status" value="1"/>
</dbReference>
<dbReference type="HOGENOM" id="CLU_856386_0_0_1"/>
<sequence length="328" mass="36873">MQVAQNSSKVLELCALKIEDSCRKGESTHFEVLTWPLCKVLSLLGSFSAAKGIISLVKRSGYTQVQVLYSWRFLFVYVRVVPLGEDDTYLAIKTCCDLILGVENAGLEDSDAFKEECLNALLVLVHDDVKKLLYHLQSALNDRKNDDGLVLNVLHALRLLFFKLPDDFDYELVRLRVIAKGEAQDIRVADWLNLGLDSPCPRTNVEAIKALWKVSLHVSDPKASAIVEVLMDIFMEDSDSDVLTVTIASLWEIIFMKPHVAPMLICEDASYTGMHLWSSLEHVDCKVRHAAILSAARLLLYPTTTLRGQHKLFGILLEMYSRPDLHSA</sequence>